<protein>
    <submittedName>
        <fullName evidence="1">Uncharacterized protein</fullName>
    </submittedName>
</protein>
<proteinExistence type="predicted"/>
<keyword evidence="2" id="KW-1185">Reference proteome</keyword>
<accession>A0A839HH24</accession>
<sequence>MSEPYRVIINQLPSPVITVTQTSAPIVEIAAGIQGPPGVSGLIHLDYFEYSTGIEIVPTKTPIGGKILYFVDGVLQPNIVIPYELNEGESVQLVYLA</sequence>
<reference evidence="1 2" key="1">
    <citation type="journal article" date="2020" name="Arch. Microbiol.">
        <title>The genome sequence of the giant phototrophic gammaproteobacterium Thiospirillum jenense gives insight into its physiological properties and phylogenetic relationships.</title>
        <authorList>
            <person name="Imhoff J.F."/>
            <person name="Meyer T.E."/>
            <person name="Kyndt J.A."/>
        </authorList>
    </citation>
    <scope>NUCLEOTIDE SEQUENCE [LARGE SCALE GENOMIC DNA]</scope>
    <source>
        <strain evidence="1 2">DSM 216</strain>
    </source>
</reference>
<evidence type="ECO:0000313" key="1">
    <source>
        <dbReference type="EMBL" id="MBB1125552.1"/>
    </source>
</evidence>
<dbReference type="RefSeq" id="WP_182583012.1">
    <property type="nucleotide sequence ID" value="NZ_JABVCQ010000007.1"/>
</dbReference>
<evidence type="ECO:0000313" key="2">
    <source>
        <dbReference type="Proteomes" id="UP000548632"/>
    </source>
</evidence>
<comment type="caution">
    <text evidence="1">The sequence shown here is derived from an EMBL/GenBank/DDBJ whole genome shotgun (WGS) entry which is preliminary data.</text>
</comment>
<dbReference type="Proteomes" id="UP000548632">
    <property type="component" value="Unassembled WGS sequence"/>
</dbReference>
<name>A0A839HH24_9GAMM</name>
<organism evidence="1 2">
    <name type="scientific">Thiospirillum jenense</name>
    <dbReference type="NCBI Taxonomy" id="1653858"/>
    <lineage>
        <taxon>Bacteria</taxon>
        <taxon>Pseudomonadati</taxon>
        <taxon>Pseudomonadota</taxon>
        <taxon>Gammaproteobacteria</taxon>
        <taxon>Chromatiales</taxon>
        <taxon>Chromatiaceae</taxon>
        <taxon>Thiospirillum</taxon>
    </lineage>
</organism>
<gene>
    <name evidence="1" type="ORF">HUK38_04810</name>
</gene>
<dbReference type="AlphaFoldDB" id="A0A839HH24"/>
<dbReference type="EMBL" id="JABVCQ010000007">
    <property type="protein sequence ID" value="MBB1125552.1"/>
    <property type="molecule type" value="Genomic_DNA"/>
</dbReference>